<dbReference type="Pfam" id="PF07687">
    <property type="entry name" value="M20_dimer"/>
    <property type="match status" value="1"/>
</dbReference>
<dbReference type="SUPFAM" id="SSF53187">
    <property type="entry name" value="Zn-dependent exopeptidases"/>
    <property type="match status" value="1"/>
</dbReference>
<evidence type="ECO:0000256" key="2">
    <source>
        <dbReference type="ARBA" id="ARBA00022670"/>
    </source>
</evidence>
<proteinExistence type="inferred from homology"/>
<dbReference type="AlphaFoldDB" id="A0A3B0RJZ8"/>
<dbReference type="InterPro" id="IPR001261">
    <property type="entry name" value="ArgE/DapE_CS"/>
</dbReference>
<dbReference type="InterPro" id="IPR002933">
    <property type="entry name" value="Peptidase_M20"/>
</dbReference>
<dbReference type="EMBL" id="UOEI01000079">
    <property type="protein sequence ID" value="VAV92339.1"/>
    <property type="molecule type" value="Genomic_DNA"/>
</dbReference>
<dbReference type="InterPro" id="IPR011650">
    <property type="entry name" value="Peptidase_M20_dimer"/>
</dbReference>
<dbReference type="SUPFAM" id="SSF55031">
    <property type="entry name" value="Bacterial exopeptidase dimerisation domain"/>
    <property type="match status" value="1"/>
</dbReference>
<evidence type="ECO:0000256" key="3">
    <source>
        <dbReference type="ARBA" id="ARBA00022723"/>
    </source>
</evidence>
<dbReference type="GO" id="GO:0008233">
    <property type="term" value="F:peptidase activity"/>
    <property type="evidence" value="ECO:0007669"/>
    <property type="project" value="UniProtKB-KW"/>
</dbReference>
<sequence length="403" mass="42901">YPRTHERCTVETVNDLSLLYTWHGTDPKADPILVMAHMDVVPIEPGTEGDWVVDPFAGDIVDGYLWGRGALDDKGPMIAIMEAVEHLMDIGFEPARSVMIAFGHDEELGGAHGAQNVAQLLAERGVRPWFIVDEGGAVADSLPPLTSSPVALVKTAEKGYIDLELTATAGGGHSSIPPHTTAIGLLAEAVHRLESHPAPAHIATLEPMFRALGPHLDPKLRPILTNLKVTGPIVTKLMSAKPSTNATVRTTTAVTMISGGVKPNVLPQKARAVVNFRIIPGESIASTIEHVRSVVGPGISIEPYGEMRAEPSTVSSTKSDAWQVVATSIEETFPDAVVAPWTLTGVTDSRYFADIAGDIYGFAPFTGDVDDTFGSIHGTGERIRVSDAEAAVSFVCRLIRNAS</sequence>
<evidence type="ECO:0000256" key="1">
    <source>
        <dbReference type="ARBA" id="ARBA00006247"/>
    </source>
</evidence>
<gene>
    <name evidence="7" type="ORF">MNBD_ACTINO01-313</name>
</gene>
<feature type="non-terminal residue" evidence="7">
    <location>
        <position position="1"/>
    </location>
</feature>
<name>A0A3B0RJZ8_9ZZZZ</name>
<dbReference type="PROSITE" id="PS00758">
    <property type="entry name" value="ARGE_DAPE_CPG2_1"/>
    <property type="match status" value="1"/>
</dbReference>
<dbReference type="Gene3D" id="3.30.70.360">
    <property type="match status" value="1"/>
</dbReference>
<accession>A0A3B0RJZ8</accession>
<dbReference type="InterPro" id="IPR036264">
    <property type="entry name" value="Bact_exopeptidase_dim_dom"/>
</dbReference>
<keyword evidence="4" id="KW-0378">Hydrolase</keyword>
<feature type="domain" description="Peptidase M20 dimerisation" evidence="6">
    <location>
        <begin position="155"/>
        <end position="295"/>
    </location>
</feature>
<organism evidence="7">
    <name type="scientific">hydrothermal vent metagenome</name>
    <dbReference type="NCBI Taxonomy" id="652676"/>
    <lineage>
        <taxon>unclassified sequences</taxon>
        <taxon>metagenomes</taxon>
        <taxon>ecological metagenomes</taxon>
    </lineage>
</organism>
<evidence type="ECO:0000313" key="7">
    <source>
        <dbReference type="EMBL" id="VAV92339.1"/>
    </source>
</evidence>
<dbReference type="Pfam" id="PF01546">
    <property type="entry name" value="Peptidase_M20"/>
    <property type="match status" value="1"/>
</dbReference>
<keyword evidence="3" id="KW-0479">Metal-binding</keyword>
<dbReference type="Gene3D" id="1.10.150.900">
    <property type="match status" value="1"/>
</dbReference>
<keyword evidence="2" id="KW-0645">Protease</keyword>
<evidence type="ECO:0000259" key="6">
    <source>
        <dbReference type="Pfam" id="PF07687"/>
    </source>
</evidence>
<dbReference type="GO" id="GO:0006508">
    <property type="term" value="P:proteolysis"/>
    <property type="evidence" value="ECO:0007669"/>
    <property type="project" value="UniProtKB-KW"/>
</dbReference>
<keyword evidence="5" id="KW-0862">Zinc</keyword>
<dbReference type="PANTHER" id="PTHR45962">
    <property type="entry name" value="N-FATTY-ACYL-AMINO ACID SYNTHASE/HYDROLASE PM20D1"/>
    <property type="match status" value="1"/>
</dbReference>
<reference evidence="7" key="1">
    <citation type="submission" date="2018-06" db="EMBL/GenBank/DDBJ databases">
        <authorList>
            <person name="Zhirakovskaya E."/>
        </authorList>
    </citation>
    <scope>NUCLEOTIDE SEQUENCE</scope>
</reference>
<dbReference type="Gene3D" id="3.40.630.10">
    <property type="entry name" value="Zn peptidases"/>
    <property type="match status" value="1"/>
</dbReference>
<comment type="similarity">
    <text evidence="1">Belongs to the peptidase M20A family.</text>
</comment>
<dbReference type="InterPro" id="IPR047177">
    <property type="entry name" value="Pept_M20A"/>
</dbReference>
<evidence type="ECO:0000256" key="5">
    <source>
        <dbReference type="ARBA" id="ARBA00022833"/>
    </source>
</evidence>
<dbReference type="PANTHER" id="PTHR45962:SF1">
    <property type="entry name" value="N-FATTY-ACYL-AMINO ACID SYNTHASE_HYDROLASE PM20D1"/>
    <property type="match status" value="1"/>
</dbReference>
<evidence type="ECO:0000256" key="4">
    <source>
        <dbReference type="ARBA" id="ARBA00022801"/>
    </source>
</evidence>
<protein>
    <recommendedName>
        <fullName evidence="6">Peptidase M20 dimerisation domain-containing protein</fullName>
    </recommendedName>
</protein>
<dbReference type="GO" id="GO:0046872">
    <property type="term" value="F:metal ion binding"/>
    <property type="evidence" value="ECO:0007669"/>
    <property type="project" value="UniProtKB-KW"/>
</dbReference>